<keyword evidence="3" id="KW-1185">Reference proteome</keyword>
<dbReference type="PANTHER" id="PTHR40257">
    <property type="match status" value="1"/>
</dbReference>
<dbReference type="AlphaFoldDB" id="A0A8J7M026"/>
<evidence type="ECO:0000313" key="3">
    <source>
        <dbReference type="Proteomes" id="UP000619079"/>
    </source>
</evidence>
<dbReference type="Proteomes" id="UP000619079">
    <property type="component" value="Unassembled WGS sequence"/>
</dbReference>
<dbReference type="SUPFAM" id="SSF54909">
    <property type="entry name" value="Dimeric alpha+beta barrel"/>
    <property type="match status" value="1"/>
</dbReference>
<dbReference type="EMBL" id="JAELVR010000016">
    <property type="protein sequence ID" value="MBJ6373586.1"/>
    <property type="molecule type" value="Genomic_DNA"/>
</dbReference>
<dbReference type="InterPro" id="IPR011008">
    <property type="entry name" value="Dimeric_a/b-barrel"/>
</dbReference>
<organism evidence="2 3">
    <name type="scientific">Sedimentitalea arenosa</name>
    <dbReference type="NCBI Taxonomy" id="2798803"/>
    <lineage>
        <taxon>Bacteria</taxon>
        <taxon>Pseudomonadati</taxon>
        <taxon>Pseudomonadota</taxon>
        <taxon>Alphaproteobacteria</taxon>
        <taxon>Rhodobacterales</taxon>
        <taxon>Paracoccaceae</taxon>
        <taxon>Sedimentitalea</taxon>
    </lineage>
</organism>
<name>A0A8J7M026_9RHOB</name>
<dbReference type="Pfam" id="PF07045">
    <property type="entry name" value="DUF1330"/>
    <property type="match status" value="1"/>
</dbReference>
<gene>
    <name evidence="2" type="ORF">JF290_18865</name>
</gene>
<evidence type="ECO:0000259" key="1">
    <source>
        <dbReference type="Pfam" id="PF07045"/>
    </source>
</evidence>
<dbReference type="Gene3D" id="3.30.70.100">
    <property type="match status" value="1"/>
</dbReference>
<comment type="caution">
    <text evidence="2">The sequence shown here is derived from an EMBL/GenBank/DDBJ whole genome shotgun (WGS) entry which is preliminary data.</text>
</comment>
<proteinExistence type="predicted"/>
<protein>
    <submittedName>
        <fullName evidence="2">DUF1330 domain-containing protein</fullName>
    </submittedName>
</protein>
<reference evidence="2" key="1">
    <citation type="submission" date="2020-12" db="EMBL/GenBank/DDBJ databases">
        <title>Sedimentitalea sp. nov., isolated from sand in Incheon.</title>
        <authorList>
            <person name="Kim W."/>
        </authorList>
    </citation>
    <scope>NUCLEOTIDE SEQUENCE</scope>
    <source>
        <strain evidence="2">CAU 1593</strain>
    </source>
</reference>
<feature type="domain" description="DUF1330" evidence="1">
    <location>
        <begin position="44"/>
        <end position="121"/>
    </location>
</feature>
<evidence type="ECO:0000313" key="2">
    <source>
        <dbReference type="EMBL" id="MBJ6373586.1"/>
    </source>
</evidence>
<dbReference type="RefSeq" id="WP_199026461.1">
    <property type="nucleotide sequence ID" value="NZ_JAELVR010000016.1"/>
</dbReference>
<dbReference type="PANTHER" id="PTHR40257:SF1">
    <property type="entry name" value="DUF1330 DOMAIN-CONTAINING PROTEIN"/>
    <property type="match status" value="1"/>
</dbReference>
<dbReference type="InterPro" id="IPR010753">
    <property type="entry name" value="DUF1330"/>
</dbReference>
<accession>A0A8J7M026</accession>
<sequence length="139" mass="15546">MDYTGFGKDEYEAFKANDRPGPVHMLNLVRLRETANYEDGTRSTGQAAYAAYGRLSAPVLERVGGRIVWRGRMEQMVIGPRDQTWDLCFIAEYPEPGAFLAMLKDPDYRVAMAHRQAAVQDSRLIRMEPLSLGAGFGGD</sequence>